<accession>A0A3R7MVF2</accession>
<proteinExistence type="predicted"/>
<feature type="transmembrane region" description="Helical" evidence="2">
    <location>
        <begin position="345"/>
        <end position="364"/>
    </location>
</feature>
<dbReference type="AlphaFoldDB" id="A0A3R7MVF2"/>
<keyword evidence="2" id="KW-0812">Transmembrane</keyword>
<dbReference type="STRING" id="6689.A0A3R7MVF2"/>
<comment type="caution">
    <text evidence="3">The sequence shown here is derived from an EMBL/GenBank/DDBJ whole genome shotgun (WGS) entry which is preliminary data.</text>
</comment>
<feature type="transmembrane region" description="Helical" evidence="2">
    <location>
        <begin position="376"/>
        <end position="394"/>
    </location>
</feature>
<protein>
    <submittedName>
        <fullName evidence="3">Uncharacterized protein</fullName>
    </submittedName>
</protein>
<evidence type="ECO:0000256" key="1">
    <source>
        <dbReference type="SAM" id="MobiDB-lite"/>
    </source>
</evidence>
<sequence>MQSIHPPRLTPANCFSRSPTRTCSYPLLCPLSLAHSLSRARIHSLSPSLFLFSLSHSLRVRTRTFFFHSHPLLSHRSSPISTSYARPSKLLSSFSPISLPSHIPARPAHYQPRLLTSSPLSLSPLSLSSLSLLLSFLSLTSSSLISLYSSPFRNPPLHTPPTLSRNSPSSVAPYPTLSHRPQCHFLRSPPPTLVTPHLPAQPLRSRPLAFSRPHITPLHTSHFPRHSAQRFFHTLLDPCSPLLSLSLSPLPPHTRPFVNPLLPALLPLMPARAPSLPIHTLSPLRVPFSRLSHPTRTRILPTLPSTPSHCGPVPHPARPPTRTPQTIRRFHATEIPSSPFPSSSCLLLSVLSVCLLAFFLLAVPPFSPSSFCPLPHFSLSFSLLFLFLSLSLSLL</sequence>
<gene>
    <name evidence="3" type="ORF">C7M84_010996</name>
</gene>
<evidence type="ECO:0000313" key="3">
    <source>
        <dbReference type="EMBL" id="ROT70706.1"/>
    </source>
</evidence>
<keyword evidence="2" id="KW-0472">Membrane</keyword>
<reference evidence="3 4" key="1">
    <citation type="submission" date="2018-04" db="EMBL/GenBank/DDBJ databases">
        <authorList>
            <person name="Zhang X."/>
            <person name="Yuan J."/>
            <person name="Li F."/>
            <person name="Xiang J."/>
        </authorList>
    </citation>
    <scope>NUCLEOTIDE SEQUENCE [LARGE SCALE GENOMIC DNA]</scope>
    <source>
        <tissue evidence="3">Muscle</tissue>
    </source>
</reference>
<reference evidence="3 4" key="2">
    <citation type="submission" date="2019-01" db="EMBL/GenBank/DDBJ databases">
        <title>The decoding of complex shrimp genome reveals the adaptation for benthos swimmer, frequently molting mechanism and breeding impact on genome.</title>
        <authorList>
            <person name="Sun Y."/>
            <person name="Gao Y."/>
            <person name="Yu Y."/>
        </authorList>
    </citation>
    <scope>NUCLEOTIDE SEQUENCE [LARGE SCALE GENOMIC DNA]</scope>
    <source>
        <tissue evidence="3">Muscle</tissue>
    </source>
</reference>
<feature type="compositionally biased region" description="Pro residues" evidence="1">
    <location>
        <begin position="313"/>
        <end position="322"/>
    </location>
</feature>
<evidence type="ECO:0000313" key="4">
    <source>
        <dbReference type="Proteomes" id="UP000283509"/>
    </source>
</evidence>
<dbReference type="EMBL" id="QCYY01002396">
    <property type="protein sequence ID" value="ROT70706.1"/>
    <property type="molecule type" value="Genomic_DNA"/>
</dbReference>
<name>A0A3R7MVF2_PENVA</name>
<organism evidence="3 4">
    <name type="scientific">Penaeus vannamei</name>
    <name type="common">Whiteleg shrimp</name>
    <name type="synonym">Litopenaeus vannamei</name>
    <dbReference type="NCBI Taxonomy" id="6689"/>
    <lineage>
        <taxon>Eukaryota</taxon>
        <taxon>Metazoa</taxon>
        <taxon>Ecdysozoa</taxon>
        <taxon>Arthropoda</taxon>
        <taxon>Crustacea</taxon>
        <taxon>Multicrustacea</taxon>
        <taxon>Malacostraca</taxon>
        <taxon>Eumalacostraca</taxon>
        <taxon>Eucarida</taxon>
        <taxon>Decapoda</taxon>
        <taxon>Dendrobranchiata</taxon>
        <taxon>Penaeoidea</taxon>
        <taxon>Penaeidae</taxon>
        <taxon>Penaeus</taxon>
    </lineage>
</organism>
<feature type="non-terminal residue" evidence="3">
    <location>
        <position position="395"/>
    </location>
</feature>
<evidence type="ECO:0000256" key="2">
    <source>
        <dbReference type="SAM" id="Phobius"/>
    </source>
</evidence>
<feature type="region of interest" description="Disordered" evidence="1">
    <location>
        <begin position="303"/>
        <end position="322"/>
    </location>
</feature>
<keyword evidence="2" id="KW-1133">Transmembrane helix</keyword>
<keyword evidence="4" id="KW-1185">Reference proteome</keyword>
<dbReference type="Proteomes" id="UP000283509">
    <property type="component" value="Unassembled WGS sequence"/>
</dbReference>